<dbReference type="GO" id="GO:0015627">
    <property type="term" value="C:type II protein secretion system complex"/>
    <property type="evidence" value="ECO:0007669"/>
    <property type="project" value="InterPro"/>
</dbReference>
<dbReference type="InterPro" id="IPR045584">
    <property type="entry name" value="Pilin-like"/>
</dbReference>
<evidence type="ECO:0000313" key="2">
    <source>
        <dbReference type="EMBL" id="MST98273.1"/>
    </source>
</evidence>
<proteinExistence type="predicted"/>
<evidence type="ECO:0000313" key="3">
    <source>
        <dbReference type="Proteomes" id="UP000435649"/>
    </source>
</evidence>
<dbReference type="Proteomes" id="UP000435649">
    <property type="component" value="Unassembled WGS sequence"/>
</dbReference>
<dbReference type="NCBIfam" id="TIGR02532">
    <property type="entry name" value="IV_pilin_GFxxxE"/>
    <property type="match status" value="1"/>
</dbReference>
<dbReference type="PANTHER" id="PTHR30093:SF2">
    <property type="entry name" value="TYPE II SECRETION SYSTEM PROTEIN H"/>
    <property type="match status" value="1"/>
</dbReference>
<dbReference type="AlphaFoldDB" id="A0A844G557"/>
<protein>
    <submittedName>
        <fullName evidence="2">Type II secretion system protein</fullName>
    </submittedName>
</protein>
<dbReference type="SUPFAM" id="SSF54523">
    <property type="entry name" value="Pili subunits"/>
    <property type="match status" value="1"/>
</dbReference>
<dbReference type="InterPro" id="IPR000983">
    <property type="entry name" value="Bac_GSPG_pilin"/>
</dbReference>
<dbReference type="Gene3D" id="3.30.700.10">
    <property type="entry name" value="Glycoprotein, Type 4 Pilin"/>
    <property type="match status" value="1"/>
</dbReference>
<name>A0A844G557_9BACT</name>
<dbReference type="RefSeq" id="WP_154419335.1">
    <property type="nucleotide sequence ID" value="NZ_VUNS01000017.1"/>
</dbReference>
<reference evidence="2 3" key="1">
    <citation type="submission" date="2019-08" db="EMBL/GenBank/DDBJ databases">
        <title>In-depth cultivation of the pig gut microbiome towards novel bacterial diversity and tailored functional studies.</title>
        <authorList>
            <person name="Wylensek D."/>
            <person name="Hitch T.C.A."/>
            <person name="Clavel T."/>
        </authorList>
    </citation>
    <scope>NUCLEOTIDE SEQUENCE [LARGE SCALE GENOMIC DNA]</scope>
    <source>
        <strain evidence="2 3">BBE-744-WT-12</strain>
    </source>
</reference>
<comment type="caution">
    <text evidence="2">The sequence shown here is derived from an EMBL/GenBank/DDBJ whole genome shotgun (WGS) entry which is preliminary data.</text>
</comment>
<evidence type="ECO:0000256" key="1">
    <source>
        <dbReference type="ARBA" id="ARBA00022481"/>
    </source>
</evidence>
<accession>A0A844G557</accession>
<keyword evidence="3" id="KW-1185">Reference proteome</keyword>
<dbReference type="PRINTS" id="PR00813">
    <property type="entry name" value="BCTERIALGSPG"/>
</dbReference>
<sequence>MRKMFTLIELLVVIAIIAILASMLLPALNQARDRAKSAGCTGNLKTIGNGHLMYLADNDDITVGPRSIPEDNRSGLNSGAWSSNLQRYTQSDKVFRCPLDMMKPERYTWAKAPLSYFLNHSANVDTPHSKCPTWKKSGSIRNASQVFMFVCANRAAENKIAAGKNFTDWPAVGFSNAGPLFAYGYTTSHGSCLGDGTATSPVYYNGHGQGTICGMVDGSVRAFRETELYAFNNLPNGDKPHTRVHWFINNASLW</sequence>
<organism evidence="2 3">
    <name type="scientific">Victivallis lenta</name>
    <dbReference type="NCBI Taxonomy" id="2606640"/>
    <lineage>
        <taxon>Bacteria</taxon>
        <taxon>Pseudomonadati</taxon>
        <taxon>Lentisphaerota</taxon>
        <taxon>Lentisphaeria</taxon>
        <taxon>Victivallales</taxon>
        <taxon>Victivallaceae</taxon>
        <taxon>Victivallis</taxon>
    </lineage>
</organism>
<gene>
    <name evidence="2" type="ORF">FYJ85_14610</name>
</gene>
<dbReference type="PANTHER" id="PTHR30093">
    <property type="entry name" value="GENERAL SECRETION PATHWAY PROTEIN G"/>
    <property type="match status" value="1"/>
</dbReference>
<dbReference type="EMBL" id="VUNS01000017">
    <property type="protein sequence ID" value="MST98273.1"/>
    <property type="molecule type" value="Genomic_DNA"/>
</dbReference>
<keyword evidence="1" id="KW-0488">Methylation</keyword>
<dbReference type="GO" id="GO:0015628">
    <property type="term" value="P:protein secretion by the type II secretion system"/>
    <property type="evidence" value="ECO:0007669"/>
    <property type="project" value="InterPro"/>
</dbReference>
<dbReference type="InterPro" id="IPR012902">
    <property type="entry name" value="N_methyl_site"/>
</dbReference>